<evidence type="ECO:0000313" key="2">
    <source>
        <dbReference type="Proteomes" id="UP000203782"/>
    </source>
</evidence>
<keyword evidence="2" id="KW-1185">Reference proteome</keyword>
<reference evidence="1 2" key="1">
    <citation type="journal article" date="2015" name="Genome Announc.">
        <title>Complete Genome Sequence of Phytopathogenic Pectobacterium atrosepticum Bacteriophage Peat1.</title>
        <authorList>
            <person name="Kalischuk M."/>
            <person name="Hachey J."/>
            <person name="Kawchuk L."/>
        </authorList>
    </citation>
    <scope>NUCLEOTIDE SEQUENCE [LARGE SCALE GENOMIC DNA]</scope>
</reference>
<dbReference type="OrthoDB" id="16200at10239"/>
<organism evidence="1 2">
    <name type="scientific">Pectobacterium phage Peat1</name>
    <dbReference type="NCBI Taxonomy" id="1654601"/>
    <lineage>
        <taxon>Viruses</taxon>
        <taxon>Duplodnaviria</taxon>
        <taxon>Heunggongvirae</taxon>
        <taxon>Uroviricota</taxon>
        <taxon>Caudoviricetes</taxon>
        <taxon>Autographivirales</taxon>
        <taxon>Autoscriptoviridae</taxon>
        <taxon>Corkvirinae</taxon>
        <taxon>Phimunavirus</taxon>
        <taxon>Phimunavirus peat1</taxon>
    </lineage>
</organism>
<dbReference type="EMBL" id="KR604693">
    <property type="protein sequence ID" value="AKN21164.1"/>
    <property type="molecule type" value="Genomic_DNA"/>
</dbReference>
<protein>
    <submittedName>
        <fullName evidence="1">Uncharacterized protein</fullName>
    </submittedName>
</protein>
<accession>A0A0H3YEF5</accession>
<dbReference type="GeneID" id="26795794"/>
<dbReference type="RefSeq" id="YP_009224638.1">
    <property type="nucleotide sequence ID" value="NC_029081.1"/>
</dbReference>
<dbReference type="Proteomes" id="UP000203782">
    <property type="component" value="Segment"/>
</dbReference>
<dbReference type="KEGG" id="vg:26795794"/>
<proteinExistence type="predicted"/>
<name>A0A0H3YEF5_9CAUD</name>
<sequence>MNTLTVQATAELYWLCLEQQRNCVGSWDVFKHIPPVLQAIAPLRRCIRYRHPEKGVRLVCTMRMFDAEAAEKLCAVLEYNLVQSLASGYKEAQNEFYAAVQRYYECTLAYQYYA</sequence>
<evidence type="ECO:0000313" key="1">
    <source>
        <dbReference type="EMBL" id="AKN21164.1"/>
    </source>
</evidence>